<sequence length="141" mass="15988">MTRLPALALLGALLLAGCASGVADRIAERRAAFDAYPADVQARIARGQIRLGDDRDAVWMVYGEPSERLSRTDAAGQTETWVYKILGFSDDVYPTVRPVYHDYYGRRHGVYYIDDAPRYEWKEVLRVEFTQGRVTAIQQTE</sequence>
<organism evidence="2 3">
    <name type="scientific">Candidatus Spyradenecus faecavium</name>
    <dbReference type="NCBI Taxonomy" id="2840947"/>
    <lineage>
        <taxon>Bacteria</taxon>
        <taxon>Pseudomonadati</taxon>
        <taxon>Lentisphaerota</taxon>
        <taxon>Lentisphaeria</taxon>
        <taxon>Lentisphaerales</taxon>
        <taxon>Lentisphaeraceae</taxon>
        <taxon>Lentisphaeraceae incertae sedis</taxon>
        <taxon>Candidatus Spyradenecus</taxon>
    </lineage>
</organism>
<name>A0A9D1T247_9BACT</name>
<feature type="chain" id="PRO_5039546863" description="Lipoprotein" evidence="1">
    <location>
        <begin position="24"/>
        <end position="141"/>
    </location>
</feature>
<keyword evidence="1" id="KW-0732">Signal</keyword>
<evidence type="ECO:0000313" key="2">
    <source>
        <dbReference type="EMBL" id="HIV08591.1"/>
    </source>
</evidence>
<proteinExistence type="predicted"/>
<accession>A0A9D1T247</accession>
<dbReference type="PROSITE" id="PS51257">
    <property type="entry name" value="PROKAR_LIPOPROTEIN"/>
    <property type="match status" value="1"/>
</dbReference>
<evidence type="ECO:0008006" key="4">
    <source>
        <dbReference type="Google" id="ProtNLM"/>
    </source>
</evidence>
<dbReference type="AlphaFoldDB" id="A0A9D1T247"/>
<dbReference type="EMBL" id="DVOR01000018">
    <property type="protein sequence ID" value="HIV08591.1"/>
    <property type="molecule type" value="Genomic_DNA"/>
</dbReference>
<dbReference type="Proteomes" id="UP000886845">
    <property type="component" value="Unassembled WGS sequence"/>
</dbReference>
<protein>
    <recommendedName>
        <fullName evidence="4">Lipoprotein</fullName>
    </recommendedName>
</protein>
<evidence type="ECO:0000313" key="3">
    <source>
        <dbReference type="Proteomes" id="UP000886845"/>
    </source>
</evidence>
<feature type="signal peptide" evidence="1">
    <location>
        <begin position="1"/>
        <end position="23"/>
    </location>
</feature>
<evidence type="ECO:0000256" key="1">
    <source>
        <dbReference type="SAM" id="SignalP"/>
    </source>
</evidence>
<gene>
    <name evidence="2" type="ORF">IAC79_00555</name>
</gene>
<reference evidence="2" key="2">
    <citation type="journal article" date="2021" name="PeerJ">
        <title>Extensive microbial diversity within the chicken gut microbiome revealed by metagenomics and culture.</title>
        <authorList>
            <person name="Gilroy R."/>
            <person name="Ravi A."/>
            <person name="Getino M."/>
            <person name="Pursley I."/>
            <person name="Horton D.L."/>
            <person name="Alikhan N.F."/>
            <person name="Baker D."/>
            <person name="Gharbi K."/>
            <person name="Hall N."/>
            <person name="Watson M."/>
            <person name="Adriaenssens E.M."/>
            <person name="Foster-Nyarko E."/>
            <person name="Jarju S."/>
            <person name="Secka A."/>
            <person name="Antonio M."/>
            <person name="Oren A."/>
            <person name="Chaudhuri R.R."/>
            <person name="La Ragione R."/>
            <person name="Hildebrand F."/>
            <person name="Pallen M.J."/>
        </authorList>
    </citation>
    <scope>NUCLEOTIDE SEQUENCE</scope>
    <source>
        <strain evidence="2">35461</strain>
    </source>
</reference>
<reference evidence="2" key="1">
    <citation type="submission" date="2020-10" db="EMBL/GenBank/DDBJ databases">
        <authorList>
            <person name="Gilroy R."/>
        </authorList>
    </citation>
    <scope>NUCLEOTIDE SEQUENCE</scope>
    <source>
        <strain evidence="2">35461</strain>
    </source>
</reference>
<comment type="caution">
    <text evidence="2">The sequence shown here is derived from an EMBL/GenBank/DDBJ whole genome shotgun (WGS) entry which is preliminary data.</text>
</comment>